<evidence type="ECO:0000259" key="2">
    <source>
        <dbReference type="Pfam" id="PF01370"/>
    </source>
</evidence>
<dbReference type="AlphaFoldDB" id="A0A1F6CX21"/>
<reference evidence="3 4" key="1">
    <citation type="journal article" date="2016" name="Nat. Commun.">
        <title>Thousands of microbial genomes shed light on interconnected biogeochemical processes in an aquifer system.</title>
        <authorList>
            <person name="Anantharaman K."/>
            <person name="Brown C.T."/>
            <person name="Hug L.A."/>
            <person name="Sharon I."/>
            <person name="Castelle C.J."/>
            <person name="Probst A.J."/>
            <person name="Thomas B.C."/>
            <person name="Singh A."/>
            <person name="Wilkins M.J."/>
            <person name="Karaoz U."/>
            <person name="Brodie E.L."/>
            <person name="Williams K.H."/>
            <person name="Hubbard S.S."/>
            <person name="Banfield J.F."/>
        </authorList>
    </citation>
    <scope>NUCLEOTIDE SEQUENCE [LARGE SCALE GENOMIC DNA]</scope>
</reference>
<dbReference type="STRING" id="1798480.A2851_02520"/>
<dbReference type="PANTHER" id="PTHR43574">
    <property type="entry name" value="EPIMERASE-RELATED"/>
    <property type="match status" value="1"/>
</dbReference>
<comment type="caution">
    <text evidence="3">The sequence shown here is derived from an EMBL/GenBank/DDBJ whole genome shotgun (WGS) entry which is preliminary data.</text>
</comment>
<gene>
    <name evidence="3" type="ORF">A2851_02520</name>
</gene>
<dbReference type="EMBL" id="MFKT01000009">
    <property type="protein sequence ID" value="OGG53736.1"/>
    <property type="molecule type" value="Genomic_DNA"/>
</dbReference>
<keyword evidence="1" id="KW-0520">NAD</keyword>
<organism evidence="3 4">
    <name type="scientific">Candidatus Kaiserbacteria bacterium RIFCSPHIGHO2_01_FULL_53_29</name>
    <dbReference type="NCBI Taxonomy" id="1798480"/>
    <lineage>
        <taxon>Bacteria</taxon>
        <taxon>Candidatus Kaiseribacteriota</taxon>
    </lineage>
</organism>
<sequence length="334" mass="38023">MSAKKKRTVLVTGAAGFIGFHVAKELLNRGYRVVGYDAVTSYYDVRLKKRRLAMLGKFSAFHFVKASVASYPALKRVMKAEHPDEIVHLAAQAGVRYSLVNPWIYADTNYLGTLNIFEIARQFRLPRVVYASSSSVYGANSKQPFQESDRTDLPVSIYGATKRGNEILARAYHHLFKTEMIGLRFFTVYGPWGRPDMALFKFARRILQDRPIELYNRGNMKRSFTYIDDIVRGVVSTIERAPKGRCEIYNLGGSETVPLKHFVGLIEKQFGKRAKKILKALQAGDVPETVADCSKARRELGFRPQVSIEEGIARFAKWFLEHRDFLADLKEPKQ</sequence>
<dbReference type="SUPFAM" id="SSF51735">
    <property type="entry name" value="NAD(P)-binding Rossmann-fold domains"/>
    <property type="match status" value="1"/>
</dbReference>
<dbReference type="Proteomes" id="UP000176863">
    <property type="component" value="Unassembled WGS sequence"/>
</dbReference>
<evidence type="ECO:0000256" key="1">
    <source>
        <dbReference type="ARBA" id="ARBA00023027"/>
    </source>
</evidence>
<dbReference type="Gene3D" id="3.40.50.720">
    <property type="entry name" value="NAD(P)-binding Rossmann-like Domain"/>
    <property type="match status" value="1"/>
</dbReference>
<proteinExistence type="predicted"/>
<accession>A0A1F6CX21</accession>
<evidence type="ECO:0000313" key="3">
    <source>
        <dbReference type="EMBL" id="OGG53736.1"/>
    </source>
</evidence>
<dbReference type="InterPro" id="IPR001509">
    <property type="entry name" value="Epimerase_deHydtase"/>
</dbReference>
<dbReference type="InterPro" id="IPR036291">
    <property type="entry name" value="NAD(P)-bd_dom_sf"/>
</dbReference>
<dbReference type="PRINTS" id="PR01713">
    <property type="entry name" value="NUCEPIMERASE"/>
</dbReference>
<protein>
    <recommendedName>
        <fullName evidence="2">NAD-dependent epimerase/dehydratase domain-containing protein</fullName>
    </recommendedName>
</protein>
<dbReference type="Pfam" id="PF01370">
    <property type="entry name" value="Epimerase"/>
    <property type="match status" value="1"/>
</dbReference>
<feature type="domain" description="NAD-dependent epimerase/dehydratase" evidence="2">
    <location>
        <begin position="9"/>
        <end position="252"/>
    </location>
</feature>
<name>A0A1F6CX21_9BACT</name>
<evidence type="ECO:0000313" key="4">
    <source>
        <dbReference type="Proteomes" id="UP000176863"/>
    </source>
</evidence>